<name>A0A1M5A6B5_9FLAO</name>
<evidence type="ECO:0000313" key="1">
    <source>
        <dbReference type="EMBL" id="SHF25848.1"/>
    </source>
</evidence>
<dbReference type="EMBL" id="FQVE01000002">
    <property type="protein sequence ID" value="SHF25848.1"/>
    <property type="molecule type" value="Genomic_DNA"/>
</dbReference>
<gene>
    <name evidence="1" type="ORF">SAMN02787073_1817</name>
</gene>
<evidence type="ECO:0000313" key="2">
    <source>
        <dbReference type="Proteomes" id="UP000184108"/>
    </source>
</evidence>
<organism evidence="1 2">
    <name type="scientific">Chryseobacterium vrystaatense</name>
    <dbReference type="NCBI Taxonomy" id="307480"/>
    <lineage>
        <taxon>Bacteria</taxon>
        <taxon>Pseudomonadati</taxon>
        <taxon>Bacteroidota</taxon>
        <taxon>Flavobacteriia</taxon>
        <taxon>Flavobacteriales</taxon>
        <taxon>Weeksellaceae</taxon>
        <taxon>Chryseobacterium group</taxon>
        <taxon>Chryseobacterium</taxon>
    </lineage>
</organism>
<dbReference type="AlphaFoldDB" id="A0A1M5A6B5"/>
<proteinExistence type="predicted"/>
<accession>A0A1M5A6B5</accession>
<reference evidence="2" key="1">
    <citation type="submission" date="2016-11" db="EMBL/GenBank/DDBJ databases">
        <authorList>
            <person name="Varghese N."/>
            <person name="Submissions S."/>
        </authorList>
    </citation>
    <scope>NUCLEOTIDE SEQUENCE [LARGE SCALE GENOMIC DNA]</scope>
    <source>
        <strain evidence="2">YR203</strain>
    </source>
</reference>
<sequence length="154" mass="17998">MENISFDYKIDLATIAAESQMDFESFDIHNLKGFFNGKIYVFFHEKNKRNFIVLETGIVDYLLQFDDLILSIGKGIYKTFTISCDYYSNNLLYEYSSNNNTLIINEGNANSYMISCNYDDFKKGYLKFRKRVLRELSILYPGLSSSQAFLEYFG</sequence>
<protein>
    <submittedName>
        <fullName evidence="1">Uncharacterized protein</fullName>
    </submittedName>
</protein>
<dbReference type="RefSeq" id="WP_073172845.1">
    <property type="nucleotide sequence ID" value="NZ_FQVE01000002.1"/>
</dbReference>
<dbReference type="Proteomes" id="UP000184108">
    <property type="component" value="Unassembled WGS sequence"/>
</dbReference>